<dbReference type="Proteomes" id="UP001396334">
    <property type="component" value="Unassembled WGS sequence"/>
</dbReference>
<evidence type="ECO:0000313" key="2">
    <source>
        <dbReference type="Proteomes" id="UP001396334"/>
    </source>
</evidence>
<name>A0ABR2STL6_9ROSI</name>
<sequence length="98" mass="10977">MKRRPRRACRRCRLAESVTNGGGARAEDSRRLGFLFGGIWLCFQQRRSNEGASRRRLRFVGPMTGTTALDQATARVPVEGSLILGRGDKRKMKGNKRG</sequence>
<reference evidence="1 2" key="1">
    <citation type="journal article" date="2024" name="G3 (Bethesda)">
        <title>Genome assembly of Hibiscus sabdariffa L. provides insights into metabolisms of medicinal natural products.</title>
        <authorList>
            <person name="Kim T."/>
        </authorList>
    </citation>
    <scope>NUCLEOTIDE SEQUENCE [LARGE SCALE GENOMIC DNA]</scope>
    <source>
        <strain evidence="1">TK-2024</strain>
        <tissue evidence="1">Old leaves</tissue>
    </source>
</reference>
<proteinExistence type="predicted"/>
<organism evidence="1 2">
    <name type="scientific">Hibiscus sabdariffa</name>
    <name type="common">roselle</name>
    <dbReference type="NCBI Taxonomy" id="183260"/>
    <lineage>
        <taxon>Eukaryota</taxon>
        <taxon>Viridiplantae</taxon>
        <taxon>Streptophyta</taxon>
        <taxon>Embryophyta</taxon>
        <taxon>Tracheophyta</taxon>
        <taxon>Spermatophyta</taxon>
        <taxon>Magnoliopsida</taxon>
        <taxon>eudicotyledons</taxon>
        <taxon>Gunneridae</taxon>
        <taxon>Pentapetalae</taxon>
        <taxon>rosids</taxon>
        <taxon>malvids</taxon>
        <taxon>Malvales</taxon>
        <taxon>Malvaceae</taxon>
        <taxon>Malvoideae</taxon>
        <taxon>Hibiscus</taxon>
    </lineage>
</organism>
<evidence type="ECO:0000313" key="1">
    <source>
        <dbReference type="EMBL" id="KAK9028617.1"/>
    </source>
</evidence>
<dbReference type="EMBL" id="JBBPBN010000011">
    <property type="protein sequence ID" value="KAK9028617.1"/>
    <property type="molecule type" value="Genomic_DNA"/>
</dbReference>
<accession>A0ABR2STL6</accession>
<keyword evidence="2" id="KW-1185">Reference proteome</keyword>
<protein>
    <submittedName>
        <fullName evidence="1">Uncharacterized protein</fullName>
    </submittedName>
</protein>
<comment type="caution">
    <text evidence="1">The sequence shown here is derived from an EMBL/GenBank/DDBJ whole genome shotgun (WGS) entry which is preliminary data.</text>
</comment>
<gene>
    <name evidence="1" type="ORF">V6N11_025770</name>
</gene>